<dbReference type="OrthoDB" id="484536at2"/>
<dbReference type="GO" id="GO:0032259">
    <property type="term" value="P:methylation"/>
    <property type="evidence" value="ECO:0007669"/>
    <property type="project" value="UniProtKB-KW"/>
</dbReference>
<accession>A0A0P0P0T1</accession>
<dbReference type="RefSeq" id="WP_062147303.1">
    <property type="nucleotide sequence ID" value="NZ_CP013002.1"/>
</dbReference>
<gene>
    <name evidence="1" type="ORF">AQ619_11110</name>
</gene>
<proteinExistence type="predicted"/>
<dbReference type="Gene3D" id="3.40.50.150">
    <property type="entry name" value="Vaccinia Virus protein VP39"/>
    <property type="match status" value="1"/>
</dbReference>
<dbReference type="SUPFAM" id="SSF53335">
    <property type="entry name" value="S-adenosyl-L-methionine-dependent methyltransferases"/>
    <property type="match status" value="1"/>
</dbReference>
<organism evidence="1 2">
    <name type="scientific">Caulobacter henricii</name>
    <dbReference type="NCBI Taxonomy" id="69395"/>
    <lineage>
        <taxon>Bacteria</taxon>
        <taxon>Pseudomonadati</taxon>
        <taxon>Pseudomonadota</taxon>
        <taxon>Alphaproteobacteria</taxon>
        <taxon>Caulobacterales</taxon>
        <taxon>Caulobacteraceae</taxon>
        <taxon>Caulobacter</taxon>
    </lineage>
</organism>
<keyword evidence="2" id="KW-1185">Reference proteome</keyword>
<dbReference type="PANTHER" id="PTHR43167:SF1">
    <property type="entry name" value="PUTATIVE (AFU_ORTHOLOGUE AFUA_6G01830)-RELATED"/>
    <property type="match status" value="1"/>
</dbReference>
<evidence type="ECO:0000313" key="1">
    <source>
        <dbReference type="EMBL" id="ALL13839.1"/>
    </source>
</evidence>
<dbReference type="AlphaFoldDB" id="A0A0P0P0T1"/>
<dbReference type="STRING" id="69395.AQ619_11110"/>
<dbReference type="CDD" id="cd02440">
    <property type="entry name" value="AdoMet_MTases"/>
    <property type="match status" value="1"/>
</dbReference>
<keyword evidence="1" id="KW-0808">Transferase</keyword>
<evidence type="ECO:0000313" key="2">
    <source>
        <dbReference type="Proteomes" id="UP000056905"/>
    </source>
</evidence>
<sequence length="203" mass="21236">MSSTPSSVNPGFGDNAGALPEAWREIGARTAALGFDMPSEPNTGAMLGLLAASKPGGSLLELGTGTGLATVCLAAGMSADATLLSVDTDERVQAVARQALARDLRVRFVIADGLDFVRSQAEGSFDLIFADAWPGKYDGLDETLALLAPGGLYVVDDMLLQPNWPDNHQSRVDDLTARLKSHPDLATVSLPWASGLVVSARRS</sequence>
<dbReference type="PANTHER" id="PTHR43167">
    <property type="entry name" value="PUTATIVE (AFU_ORTHOLOGUE AFUA_6G01830)-RELATED"/>
    <property type="match status" value="1"/>
</dbReference>
<protein>
    <submittedName>
        <fullName evidence="1">Methyltransferase</fullName>
    </submittedName>
</protein>
<dbReference type="EMBL" id="CP013002">
    <property type="protein sequence ID" value="ALL13839.1"/>
    <property type="molecule type" value="Genomic_DNA"/>
</dbReference>
<dbReference type="InterPro" id="IPR029063">
    <property type="entry name" value="SAM-dependent_MTases_sf"/>
</dbReference>
<dbReference type="Pfam" id="PF13578">
    <property type="entry name" value="Methyltransf_24"/>
    <property type="match status" value="1"/>
</dbReference>
<keyword evidence="1" id="KW-0489">Methyltransferase</keyword>
<dbReference type="KEGG" id="chq:AQ619_11110"/>
<dbReference type="Proteomes" id="UP000056905">
    <property type="component" value="Chromosome"/>
</dbReference>
<reference evidence="1 2" key="1">
    <citation type="submission" date="2015-10" db="EMBL/GenBank/DDBJ databases">
        <title>Conservation of the essential genome among Caulobacter and Brevundimonas species.</title>
        <authorList>
            <person name="Scott D."/>
            <person name="Ely B."/>
        </authorList>
    </citation>
    <scope>NUCLEOTIDE SEQUENCE [LARGE SCALE GENOMIC DNA]</scope>
    <source>
        <strain evidence="1 2">CB4</strain>
    </source>
</reference>
<dbReference type="GO" id="GO:0008168">
    <property type="term" value="F:methyltransferase activity"/>
    <property type="evidence" value="ECO:0007669"/>
    <property type="project" value="UniProtKB-KW"/>
</dbReference>
<name>A0A0P0P0T1_9CAUL</name>